<evidence type="ECO:0000259" key="2">
    <source>
        <dbReference type="Pfam" id="PF04865"/>
    </source>
</evidence>
<dbReference type="Proteomes" id="UP000184204">
    <property type="component" value="Unassembled WGS sequence"/>
</dbReference>
<dbReference type="EMBL" id="CP014223">
    <property type="protein sequence ID" value="AMJ40996.1"/>
    <property type="molecule type" value="Genomic_DNA"/>
</dbReference>
<feature type="domain" description="Baseplate J-like C-terminal" evidence="4">
    <location>
        <begin position="309"/>
        <end position="370"/>
    </location>
</feature>
<dbReference type="InterPro" id="IPR058530">
    <property type="entry name" value="Baseplate_J-like_C"/>
</dbReference>
<comment type="similarity">
    <text evidence="1">Belongs to the Mu gp47/PBSX XkdT family.</text>
</comment>
<gene>
    <name evidence="5" type="ORF">CPRO_14030</name>
    <name evidence="6" type="ORF">SAMN02745151_01214</name>
</gene>
<dbReference type="InterPro" id="IPR006949">
    <property type="entry name" value="Barrel_Baseplate_J-like"/>
</dbReference>
<dbReference type="KEGG" id="cpro:CPRO_14030"/>
<dbReference type="PIRSF" id="PIRSF020481">
    <property type="entry name" value="BAP"/>
    <property type="match status" value="1"/>
</dbReference>
<feature type="domain" description="Baseplate J-like central" evidence="3">
    <location>
        <begin position="215"/>
        <end position="286"/>
    </location>
</feature>
<dbReference type="Pfam" id="PF26079">
    <property type="entry name" value="Baseplate_J_C"/>
    <property type="match status" value="1"/>
</dbReference>
<evidence type="ECO:0000313" key="6">
    <source>
        <dbReference type="EMBL" id="SHE60812.1"/>
    </source>
</evidence>
<dbReference type="OrthoDB" id="9793802at2"/>
<dbReference type="PANTHER" id="PTHR37829">
    <property type="entry name" value="PHAGE-LIKE ELEMENT PBSX PROTEIN XKDT"/>
    <property type="match status" value="1"/>
</dbReference>
<dbReference type="PANTHER" id="PTHR37829:SF3">
    <property type="entry name" value="PROTEIN JAYE-RELATED"/>
    <property type="match status" value="1"/>
</dbReference>
<dbReference type="AlphaFoldDB" id="A0A0X1U7S3"/>
<organism evidence="6 8">
    <name type="scientific">Anaerotignum propionicum DSM 1682</name>
    <dbReference type="NCBI Taxonomy" id="991789"/>
    <lineage>
        <taxon>Bacteria</taxon>
        <taxon>Bacillati</taxon>
        <taxon>Bacillota</taxon>
        <taxon>Clostridia</taxon>
        <taxon>Lachnospirales</taxon>
        <taxon>Anaerotignaceae</taxon>
        <taxon>Anaerotignum</taxon>
    </lineage>
</organism>
<evidence type="ECO:0000256" key="1">
    <source>
        <dbReference type="ARBA" id="ARBA00038087"/>
    </source>
</evidence>
<evidence type="ECO:0000313" key="7">
    <source>
        <dbReference type="Proteomes" id="UP000068026"/>
    </source>
</evidence>
<reference evidence="8" key="4">
    <citation type="submission" date="2016-11" db="EMBL/GenBank/DDBJ databases">
        <authorList>
            <person name="Jaros S."/>
            <person name="Januszkiewicz K."/>
            <person name="Wedrychowicz H."/>
        </authorList>
    </citation>
    <scope>NUCLEOTIDE SEQUENCE [LARGE SCALE GENOMIC DNA]</scope>
    <source>
        <strain evidence="8">DSM 1682</strain>
    </source>
</reference>
<accession>A0A0X1U7S3</accession>
<evidence type="ECO:0000313" key="5">
    <source>
        <dbReference type="EMBL" id="AMJ40996.1"/>
    </source>
</evidence>
<reference evidence="6" key="3">
    <citation type="submission" date="2016-11" db="EMBL/GenBank/DDBJ databases">
        <authorList>
            <person name="Varghese N."/>
            <person name="Submissions S."/>
        </authorList>
    </citation>
    <scope>NUCLEOTIDE SEQUENCE</scope>
    <source>
        <strain evidence="6">DSM 1682</strain>
    </source>
</reference>
<dbReference type="InterPro" id="IPR014507">
    <property type="entry name" value="Baseplate_assembly_J_pred"/>
</dbReference>
<reference evidence="7" key="2">
    <citation type="submission" date="2016-01" db="EMBL/GenBank/DDBJ databases">
        <authorList>
            <person name="Poehlein A."/>
            <person name="Schlien K."/>
            <person name="Gottschalk G."/>
            <person name="Buckel W."/>
            <person name="Daniel R."/>
        </authorList>
    </citation>
    <scope>NUCLEOTIDE SEQUENCE [LARGE SCALE GENOMIC DNA]</scope>
    <source>
        <strain evidence="7">X2</strain>
    </source>
</reference>
<protein>
    <submittedName>
        <fullName evidence="5">Baseplate J-like protein</fullName>
    </submittedName>
    <submittedName>
        <fullName evidence="6">Phage-related baseplate assembly protein</fullName>
    </submittedName>
</protein>
<proteinExistence type="inferred from homology"/>
<dbReference type="InterPro" id="IPR052399">
    <property type="entry name" value="Phage_Baseplate_Assmbl_Protein"/>
</dbReference>
<dbReference type="Pfam" id="PF26078">
    <property type="entry name" value="Baseplate_J_M"/>
    <property type="match status" value="1"/>
</dbReference>
<evidence type="ECO:0000313" key="8">
    <source>
        <dbReference type="Proteomes" id="UP000184204"/>
    </source>
</evidence>
<evidence type="ECO:0000259" key="3">
    <source>
        <dbReference type="Pfam" id="PF26078"/>
    </source>
</evidence>
<dbReference type="EMBL" id="FQUA01000004">
    <property type="protein sequence ID" value="SHE60812.1"/>
    <property type="molecule type" value="Genomic_DNA"/>
</dbReference>
<keyword evidence="7" id="KW-1185">Reference proteome</keyword>
<reference evidence="5 7" key="1">
    <citation type="journal article" date="2016" name="Genome Announc.">
        <title>Complete Genome Sequence of the Amino Acid-Fermenting Clostridium propionicum X2 (DSM 1682).</title>
        <authorList>
            <person name="Poehlein A."/>
            <person name="Schlien K."/>
            <person name="Chowdhury N.P."/>
            <person name="Gottschalk G."/>
            <person name="Buckel W."/>
            <person name="Daniel R."/>
        </authorList>
    </citation>
    <scope>NUCLEOTIDE SEQUENCE [LARGE SCALE GENOMIC DNA]</scope>
    <source>
        <strain evidence="5 7">X2</strain>
    </source>
</reference>
<evidence type="ECO:0000259" key="4">
    <source>
        <dbReference type="Pfam" id="PF26079"/>
    </source>
</evidence>
<dbReference type="Proteomes" id="UP000068026">
    <property type="component" value="Chromosome"/>
</dbReference>
<dbReference type="Pfam" id="PF04865">
    <property type="entry name" value="Baseplate_J"/>
    <property type="match status" value="1"/>
</dbReference>
<name>A0A0X1U7S3_ANAPI</name>
<dbReference type="InterPro" id="IPR058531">
    <property type="entry name" value="Baseplate_J_M"/>
</dbReference>
<dbReference type="RefSeq" id="WP_082754268.1">
    <property type="nucleotide sequence ID" value="NZ_CP014223.1"/>
</dbReference>
<sequence length="382" mass="42096">MSNIDLLKNVPEISFIENMTLAALKEEMLADYNQEMKALTGESQELPQGDPVRLVLNSVAMALYQAMQYVDRAGKMNLLKYSYGNFLDNVGALKKLIRKEPSFATVTLQFSMDSARGQATSISGGTRVATQKGVYFMTDQYAEIPAGETAVFVKGTALEAGVRSNEIPIGVITEIVDPIPYIKSVKNITVSEGGAEMESDAAFTERIYNSPSGYSTAGATEAYEYHAKDYHTNVSDVKAYSPSENQVVIVFLMNDGRLPTETERAGMLEHLSKDKIRPLTDHVTVSPPQEKEYTVSLNYFINRSDQGQAVAIQTSVTQAVEEYLKWQRKLGRDINPSELIKRVILAGAKRVELTTPTYGAVNDYEVSKCTGKTLNFGGVEDD</sequence>
<feature type="domain" description="Baseplate protein J-like barrel" evidence="2">
    <location>
        <begin position="109"/>
        <end position="194"/>
    </location>
</feature>